<dbReference type="Proteomes" id="UP000054636">
    <property type="component" value="Unassembled WGS sequence"/>
</dbReference>
<dbReference type="Pfam" id="PF00856">
    <property type="entry name" value="SET"/>
    <property type="match status" value="1"/>
</dbReference>
<feature type="compositionally biased region" description="Basic and acidic residues" evidence="1">
    <location>
        <begin position="290"/>
        <end position="311"/>
    </location>
</feature>
<dbReference type="EMBL" id="LNFP01001581">
    <property type="protein sequence ID" value="KUF85679.1"/>
    <property type="molecule type" value="Genomic_DNA"/>
</dbReference>
<feature type="compositionally biased region" description="Basic and acidic residues" evidence="1">
    <location>
        <begin position="195"/>
        <end position="208"/>
    </location>
</feature>
<dbReference type="AlphaFoldDB" id="A0A0W8CNK6"/>
<feature type="region of interest" description="Disordered" evidence="1">
    <location>
        <begin position="153"/>
        <end position="208"/>
    </location>
</feature>
<feature type="compositionally biased region" description="Basic and acidic residues" evidence="1">
    <location>
        <begin position="258"/>
        <end position="282"/>
    </location>
</feature>
<dbReference type="SUPFAM" id="SSF82199">
    <property type="entry name" value="SET domain"/>
    <property type="match status" value="1"/>
</dbReference>
<dbReference type="InterPro" id="IPR046341">
    <property type="entry name" value="SET_dom_sf"/>
</dbReference>
<dbReference type="SMART" id="SM00317">
    <property type="entry name" value="SET"/>
    <property type="match status" value="1"/>
</dbReference>
<feature type="region of interest" description="Disordered" evidence="1">
    <location>
        <begin position="258"/>
        <end position="311"/>
    </location>
</feature>
<dbReference type="PANTHER" id="PTHR34409:SF1">
    <property type="entry name" value="MYB-LIKE DOMAIN-CONTAINING PROTEIN"/>
    <property type="match status" value="1"/>
</dbReference>
<dbReference type="PANTHER" id="PTHR34409">
    <property type="entry name" value="SET DOMAIN-CONTAINING PROTEIN"/>
    <property type="match status" value="1"/>
</dbReference>
<feature type="domain" description="SET" evidence="2">
    <location>
        <begin position="16"/>
        <end position="145"/>
    </location>
</feature>
<dbReference type="PROSITE" id="PS50280">
    <property type="entry name" value="SET"/>
    <property type="match status" value="1"/>
</dbReference>
<name>A0A0W8CNK6_PHYNI</name>
<feature type="compositionally biased region" description="Polar residues" evidence="1">
    <location>
        <begin position="155"/>
        <end position="194"/>
    </location>
</feature>
<evidence type="ECO:0000313" key="4">
    <source>
        <dbReference type="Proteomes" id="UP000054636"/>
    </source>
</evidence>
<gene>
    <name evidence="3" type="ORF">AM588_10007820</name>
</gene>
<reference evidence="3 4" key="1">
    <citation type="submission" date="2015-11" db="EMBL/GenBank/DDBJ databases">
        <title>Genomes and virulence difference between two physiological races of Phytophthora nicotianae.</title>
        <authorList>
            <person name="Liu H."/>
            <person name="Ma X."/>
            <person name="Yu H."/>
            <person name="Fang D."/>
            <person name="Li Y."/>
            <person name="Wang X."/>
            <person name="Wang W."/>
            <person name="Dong Y."/>
            <person name="Xiao B."/>
        </authorList>
    </citation>
    <scope>NUCLEOTIDE SEQUENCE [LARGE SCALE GENOMIC DNA]</scope>
    <source>
        <strain evidence="4">race 1</strain>
    </source>
</reference>
<accession>A0A0W8CNK6</accession>
<protein>
    <recommendedName>
        <fullName evidence="2">SET domain-containing protein</fullName>
    </recommendedName>
</protein>
<evidence type="ECO:0000313" key="3">
    <source>
        <dbReference type="EMBL" id="KUF85679.1"/>
    </source>
</evidence>
<proteinExistence type="predicted"/>
<dbReference type="InterPro" id="IPR001214">
    <property type="entry name" value="SET_dom"/>
</dbReference>
<comment type="caution">
    <text evidence="3">The sequence shown here is derived from an EMBL/GenBank/DDBJ whole genome shotgun (WGS) entry which is preliminary data.</text>
</comment>
<sequence>MHVFCNVNCCPYEGKCGNGLEESSKVFLGRNRRTSRLCVVAGEDIQAGEVLGQYLGLKEHVSVSRADRPRNGGYRLVIKQRPEKPSYPVCVAINAEDMGGLMRFLNHSCRPVTEFVEVSNGGRTTVVVVTTQDILRGEEVTVDYGDNLCAAGRDTSPSTVSAASQSRSTGKRGSSEASKSNRLGGTDLTSFRDTLTTKRGTEGDKETLEASYAKAKRIRAMKTTTALKTKLDGLENSANGMGDGILKTILLLREENERKAETRRAEEEQRRRDDAAAREARLQVENIEAEEQRRQDKMEMEERARRDREDA</sequence>
<evidence type="ECO:0000256" key="1">
    <source>
        <dbReference type="SAM" id="MobiDB-lite"/>
    </source>
</evidence>
<organism evidence="3 4">
    <name type="scientific">Phytophthora nicotianae</name>
    <name type="common">Potato buckeye rot agent</name>
    <name type="synonym">Phytophthora parasitica</name>
    <dbReference type="NCBI Taxonomy" id="4792"/>
    <lineage>
        <taxon>Eukaryota</taxon>
        <taxon>Sar</taxon>
        <taxon>Stramenopiles</taxon>
        <taxon>Oomycota</taxon>
        <taxon>Peronosporomycetes</taxon>
        <taxon>Peronosporales</taxon>
        <taxon>Peronosporaceae</taxon>
        <taxon>Phytophthora</taxon>
    </lineage>
</organism>
<dbReference type="Gene3D" id="2.170.270.10">
    <property type="entry name" value="SET domain"/>
    <property type="match status" value="1"/>
</dbReference>
<evidence type="ECO:0000259" key="2">
    <source>
        <dbReference type="PROSITE" id="PS50280"/>
    </source>
</evidence>